<feature type="non-terminal residue" evidence="3">
    <location>
        <position position="1"/>
    </location>
</feature>
<keyword evidence="2" id="KW-0472">Membrane</keyword>
<feature type="compositionally biased region" description="Basic and acidic residues" evidence="1">
    <location>
        <begin position="1"/>
        <end position="14"/>
    </location>
</feature>
<feature type="region of interest" description="Disordered" evidence="1">
    <location>
        <begin position="1"/>
        <end position="27"/>
    </location>
</feature>
<organism evidence="3 4">
    <name type="scientific">Vigna mungo</name>
    <name type="common">Black gram</name>
    <name type="synonym">Phaseolus mungo</name>
    <dbReference type="NCBI Taxonomy" id="3915"/>
    <lineage>
        <taxon>Eukaryota</taxon>
        <taxon>Viridiplantae</taxon>
        <taxon>Streptophyta</taxon>
        <taxon>Embryophyta</taxon>
        <taxon>Tracheophyta</taxon>
        <taxon>Spermatophyta</taxon>
        <taxon>Magnoliopsida</taxon>
        <taxon>eudicotyledons</taxon>
        <taxon>Gunneridae</taxon>
        <taxon>Pentapetalae</taxon>
        <taxon>rosids</taxon>
        <taxon>fabids</taxon>
        <taxon>Fabales</taxon>
        <taxon>Fabaceae</taxon>
        <taxon>Papilionoideae</taxon>
        <taxon>50 kb inversion clade</taxon>
        <taxon>NPAAA clade</taxon>
        <taxon>indigoferoid/millettioid clade</taxon>
        <taxon>Phaseoleae</taxon>
        <taxon>Vigna</taxon>
    </lineage>
</organism>
<gene>
    <name evidence="3" type="ORF">V8G54_003217</name>
</gene>
<name>A0AAQ3PAK3_VIGMU</name>
<feature type="transmembrane region" description="Helical" evidence="2">
    <location>
        <begin position="109"/>
        <end position="133"/>
    </location>
</feature>
<evidence type="ECO:0000256" key="1">
    <source>
        <dbReference type="SAM" id="MobiDB-lite"/>
    </source>
</evidence>
<feature type="compositionally biased region" description="Polar residues" evidence="1">
    <location>
        <begin position="74"/>
        <end position="83"/>
    </location>
</feature>
<feature type="region of interest" description="Disordered" evidence="1">
    <location>
        <begin position="58"/>
        <end position="83"/>
    </location>
</feature>
<keyword evidence="2" id="KW-1133">Transmembrane helix</keyword>
<evidence type="ECO:0000256" key="2">
    <source>
        <dbReference type="SAM" id="Phobius"/>
    </source>
</evidence>
<sequence>HIFRLRERNLERESLPPNDHSLLPTPPSFALQRPLEDHLEAPPPIIFPALPTDQLGVSSHRSFVPQRPSEDRSLSSTEASNVTPGERRLLVCLPTGRVSFHWSRLFPRVAFLCTLALVHVFPFNSCFFAVYILL</sequence>
<keyword evidence="4" id="KW-1185">Reference proteome</keyword>
<dbReference type="AlphaFoldDB" id="A0AAQ3PAK3"/>
<protein>
    <submittedName>
        <fullName evidence="3">Uncharacterized protein</fullName>
    </submittedName>
</protein>
<proteinExistence type="predicted"/>
<dbReference type="Proteomes" id="UP001374535">
    <property type="component" value="Chromosome 1"/>
</dbReference>
<evidence type="ECO:0000313" key="4">
    <source>
        <dbReference type="Proteomes" id="UP001374535"/>
    </source>
</evidence>
<dbReference type="EMBL" id="CP144700">
    <property type="protein sequence ID" value="WVZ24673.1"/>
    <property type="molecule type" value="Genomic_DNA"/>
</dbReference>
<reference evidence="3 4" key="1">
    <citation type="journal article" date="2023" name="Life. Sci Alliance">
        <title>Evolutionary insights into 3D genome organization and epigenetic landscape of Vigna mungo.</title>
        <authorList>
            <person name="Junaid A."/>
            <person name="Singh B."/>
            <person name="Bhatia S."/>
        </authorList>
    </citation>
    <scope>NUCLEOTIDE SEQUENCE [LARGE SCALE GENOMIC DNA]</scope>
    <source>
        <strain evidence="3">Urdbean</strain>
    </source>
</reference>
<keyword evidence="2" id="KW-0812">Transmembrane</keyword>
<accession>A0AAQ3PAK3</accession>
<evidence type="ECO:0000313" key="3">
    <source>
        <dbReference type="EMBL" id="WVZ24673.1"/>
    </source>
</evidence>